<evidence type="ECO:0000313" key="6">
    <source>
        <dbReference type="EMBL" id="SGY16042.1"/>
    </source>
</evidence>
<organism evidence="6 7">
    <name type="scientific">Microbotryum silenes-dioicae</name>
    <dbReference type="NCBI Taxonomy" id="796604"/>
    <lineage>
        <taxon>Eukaryota</taxon>
        <taxon>Fungi</taxon>
        <taxon>Dikarya</taxon>
        <taxon>Basidiomycota</taxon>
        <taxon>Pucciniomycotina</taxon>
        <taxon>Microbotryomycetes</taxon>
        <taxon>Microbotryales</taxon>
        <taxon>Microbotryaceae</taxon>
        <taxon>Microbotryum</taxon>
    </lineage>
</organism>
<dbReference type="HAMAP" id="MF_03044">
    <property type="entry name" value="BMT2"/>
    <property type="match status" value="1"/>
</dbReference>
<dbReference type="PANTHER" id="PTHR21008:SF1">
    <property type="entry name" value="25S RRNA (ADENINE(2142)-N(1))-METHYLTRANSFERASE"/>
    <property type="match status" value="1"/>
</dbReference>
<dbReference type="PANTHER" id="PTHR21008">
    <property type="entry name" value="S-ADENOSYLMETHIONINE SENSOR UPSTREAM OF MTORC1-RELATED"/>
    <property type="match status" value="1"/>
</dbReference>
<evidence type="ECO:0000256" key="2">
    <source>
        <dbReference type="ARBA" id="ARBA00022679"/>
    </source>
</evidence>
<feature type="compositionally biased region" description="Low complexity" evidence="5">
    <location>
        <begin position="389"/>
        <end position="401"/>
    </location>
</feature>
<dbReference type="EC" id="2.1.1.-" evidence="4"/>
<reference evidence="6 7" key="1">
    <citation type="submission" date="2016-11" db="EMBL/GenBank/DDBJ databases">
        <authorList>
            <person name="Jaros S."/>
            <person name="Januszkiewicz K."/>
            <person name="Wedrychowicz H."/>
        </authorList>
    </citation>
    <scope>NUCLEOTIDE SEQUENCE [LARGE SCALE GENOMIC DNA]</scope>
</reference>
<dbReference type="GO" id="GO:0005730">
    <property type="term" value="C:nucleolus"/>
    <property type="evidence" value="ECO:0007669"/>
    <property type="project" value="UniProtKB-SubCell"/>
</dbReference>
<comment type="similarity">
    <text evidence="4">Belongs to the BMT2 family.</text>
</comment>
<dbReference type="InterPro" id="IPR021867">
    <property type="entry name" value="Bmt2/SAMTOR"/>
</dbReference>
<comment type="subcellular location">
    <subcellularLocation>
        <location evidence="4">Nucleus</location>
        <location evidence="4">Nucleolus</location>
    </subcellularLocation>
</comment>
<dbReference type="Proteomes" id="UP000249464">
    <property type="component" value="Unassembled WGS sequence"/>
</dbReference>
<feature type="compositionally biased region" description="Basic and acidic residues" evidence="5">
    <location>
        <begin position="35"/>
        <end position="54"/>
    </location>
</feature>
<feature type="region of interest" description="Disordered" evidence="5">
    <location>
        <begin position="379"/>
        <end position="401"/>
    </location>
</feature>
<name>A0A2X0NW62_9BASI</name>
<keyword evidence="4" id="KW-0539">Nucleus</keyword>
<feature type="region of interest" description="Disordered" evidence="5">
    <location>
        <begin position="1"/>
        <end position="110"/>
    </location>
</feature>
<dbReference type="GO" id="GO:0016433">
    <property type="term" value="F:rRNA (adenine) methyltransferase activity"/>
    <property type="evidence" value="ECO:0007669"/>
    <property type="project" value="UniProtKB-UniRule"/>
</dbReference>
<dbReference type="STRING" id="796604.A0A2X0NW62"/>
<dbReference type="Gene3D" id="3.40.50.150">
    <property type="entry name" value="Vaccinia Virus protein VP39"/>
    <property type="match status" value="1"/>
</dbReference>
<gene>
    <name evidence="6" type="primary">BQ5605_C012g06741</name>
    <name evidence="6" type="ORF">BQ5605_C012G06741</name>
</gene>
<dbReference type="InterPro" id="IPR029063">
    <property type="entry name" value="SAM-dependent_MTases_sf"/>
</dbReference>
<feature type="binding site" evidence="4">
    <location>
        <position position="239"/>
    </location>
    <ligand>
        <name>S-adenosyl-L-methionine</name>
        <dbReference type="ChEBI" id="CHEBI:59789"/>
    </ligand>
</feature>
<feature type="binding site" evidence="4">
    <location>
        <position position="220"/>
    </location>
    <ligand>
        <name>S-adenosyl-L-methionine</name>
        <dbReference type="ChEBI" id="CHEBI:59789"/>
    </ligand>
</feature>
<evidence type="ECO:0000313" key="7">
    <source>
        <dbReference type="Proteomes" id="UP000249464"/>
    </source>
</evidence>
<feature type="compositionally biased region" description="Acidic residues" evidence="5">
    <location>
        <begin position="467"/>
        <end position="480"/>
    </location>
</feature>
<evidence type="ECO:0000256" key="5">
    <source>
        <dbReference type="SAM" id="MobiDB-lite"/>
    </source>
</evidence>
<protein>
    <recommendedName>
        <fullName evidence="4">25S rRNA adenine-N(1) methyltransferase</fullName>
        <ecNumber evidence="4">2.1.1.-</ecNumber>
    </recommendedName>
</protein>
<comment type="function">
    <text evidence="4">S-adenosyl-L-methionine-dependent methyltransferase that specifically methylates the N(1) position of an adenine present in helix 65 in 25S rRNA.</text>
</comment>
<evidence type="ECO:0000256" key="4">
    <source>
        <dbReference type="HAMAP-Rule" id="MF_03044"/>
    </source>
</evidence>
<keyword evidence="2 4" id="KW-0808">Transferase</keyword>
<dbReference type="EMBL" id="FQNC01000014">
    <property type="protein sequence ID" value="SGY16042.1"/>
    <property type="molecule type" value="Genomic_DNA"/>
</dbReference>
<keyword evidence="7" id="KW-1185">Reference proteome</keyword>
<dbReference type="SUPFAM" id="SSF53335">
    <property type="entry name" value="S-adenosyl-L-methionine-dependent methyltransferases"/>
    <property type="match status" value="1"/>
</dbReference>
<keyword evidence="1 4" id="KW-0489">Methyltransferase</keyword>
<accession>A0A2X0NW62</accession>
<feature type="compositionally biased region" description="Low complexity" evidence="5">
    <location>
        <begin position="1"/>
        <end position="16"/>
    </location>
</feature>
<dbReference type="AlphaFoldDB" id="A0A2X0NW62"/>
<evidence type="ECO:0000256" key="1">
    <source>
        <dbReference type="ARBA" id="ARBA00022603"/>
    </source>
</evidence>
<feature type="compositionally biased region" description="Basic residues" evidence="5">
    <location>
        <begin position="70"/>
        <end position="88"/>
    </location>
</feature>
<dbReference type="Pfam" id="PF11968">
    <property type="entry name" value="Bmt2"/>
    <property type="match status" value="1"/>
</dbReference>
<sequence length="480" mass="52708">MPHTNNPNAASRNANRAGKKPKFLQKKSGPAVARQRHDTMDEAKAAKNELHDPDTDPNGANAKGQSRSKGMVKGKGKDKRKDKRKGKAKAKDQSEIVAAAFPPEQDLDSRESKVKLIREFHAIEKRLAATQDPKERADLIAKREQLGGLQKYQDASVHGGDKSRGGETSKWCVTQLKELKVGVDKGKQREKGKVEPVVNADGTKTWPKIEREKLRLLDVGAIAGTAYEDYAWIESTSIDLNPQSESVLKHDFFDYPPPPASGRFFDVVALSLVLNFEGSLTRRADMLRRAHLYLKPQGLLFLVLPLPCLTNSRYMNHTRLEAILLTTGWAPVRRKDSAKLTYWLCKRVGDGSGDGKGWKREQLRGGIQRNNFAIIVNAPGQSSTKESEASTSSMAATTTTKTPIAEAPAAATVDEPKALAGAAEVEEDHEMIPTSETALDEAYEEEWDGMQMGSDDAAEPISAGVETQDDAEVEWAGIEE</sequence>
<dbReference type="CDD" id="cd02440">
    <property type="entry name" value="AdoMet_MTases"/>
    <property type="match status" value="1"/>
</dbReference>
<feature type="region of interest" description="Disordered" evidence="5">
    <location>
        <begin position="452"/>
        <end position="480"/>
    </location>
</feature>
<proteinExistence type="inferred from homology"/>
<evidence type="ECO:0000256" key="3">
    <source>
        <dbReference type="ARBA" id="ARBA00022691"/>
    </source>
</evidence>
<keyword evidence="3 4" id="KW-0949">S-adenosyl-L-methionine</keyword>